<dbReference type="RefSeq" id="WP_161313501.1">
    <property type="nucleotide sequence ID" value="NZ_WTUW01000001.1"/>
</dbReference>
<feature type="compositionally biased region" description="Basic and acidic residues" evidence="1">
    <location>
        <begin position="124"/>
        <end position="150"/>
    </location>
</feature>
<feature type="region of interest" description="Disordered" evidence="1">
    <location>
        <begin position="91"/>
        <end position="211"/>
    </location>
</feature>
<dbReference type="EMBL" id="WTUW01000001">
    <property type="protein sequence ID" value="MZR29007.1"/>
    <property type="molecule type" value="Genomic_DNA"/>
</dbReference>
<protein>
    <submittedName>
        <fullName evidence="3">DUF4167 domain-containing protein</fullName>
    </submittedName>
</protein>
<organism evidence="3 4">
    <name type="scientific">Sneathiella litorea</name>
    <dbReference type="NCBI Taxonomy" id="2606216"/>
    <lineage>
        <taxon>Bacteria</taxon>
        <taxon>Pseudomonadati</taxon>
        <taxon>Pseudomonadota</taxon>
        <taxon>Alphaproteobacteria</taxon>
        <taxon>Sneathiellales</taxon>
        <taxon>Sneathiellaceae</taxon>
        <taxon>Sneathiella</taxon>
    </lineage>
</organism>
<sequence length="211" mass="23141">MRVSSNRRPRGGRTNSGGGRPGSGNNRRQNSGNRNYDSNGPDGKIRGTANQVYDKYVALGTDAQTSGDRVAAESYFQHAEHYFRIIAANTVVPKEKQPSETPDNTPVVSEGENEGQPQSKSRNRNSDDQVSKSEGKDVTESENKVVDLAKTEQPVIETSDVSDEAKPADASGVDEEEAKPKRKVSRTRTLRRRTSSRNVSEKDSEEVNSTE</sequence>
<keyword evidence="4" id="KW-1185">Reference proteome</keyword>
<dbReference type="AlphaFoldDB" id="A0A6L8W431"/>
<feature type="compositionally biased region" description="Basic residues" evidence="1">
    <location>
        <begin position="180"/>
        <end position="195"/>
    </location>
</feature>
<dbReference type="Pfam" id="PF13763">
    <property type="entry name" value="DUF4167"/>
    <property type="match status" value="1"/>
</dbReference>
<feature type="region of interest" description="Disordered" evidence="1">
    <location>
        <begin position="1"/>
        <end position="48"/>
    </location>
</feature>
<reference evidence="3 4" key="1">
    <citation type="submission" date="2019-12" db="EMBL/GenBank/DDBJ databases">
        <title>Snethiella sp. nov. sp. isolated from sea sand.</title>
        <authorList>
            <person name="Kim J."/>
            <person name="Jeong S.E."/>
            <person name="Jung H.S."/>
            <person name="Jeon C.O."/>
        </authorList>
    </citation>
    <scope>NUCLEOTIDE SEQUENCE [LARGE SCALE GENOMIC DNA]</scope>
    <source>
        <strain evidence="3 4">DP05</strain>
    </source>
</reference>
<accession>A0A6L8W431</accession>
<gene>
    <name evidence="3" type="ORF">GQE98_00015</name>
</gene>
<evidence type="ECO:0000259" key="2">
    <source>
        <dbReference type="Pfam" id="PF13763"/>
    </source>
</evidence>
<feature type="compositionally biased region" description="Basic residues" evidence="1">
    <location>
        <begin position="1"/>
        <end position="11"/>
    </location>
</feature>
<name>A0A6L8W431_9PROT</name>
<feature type="domain" description="DUF4167" evidence="2">
    <location>
        <begin position="23"/>
        <end position="89"/>
    </location>
</feature>
<dbReference type="Proteomes" id="UP000476030">
    <property type="component" value="Unassembled WGS sequence"/>
</dbReference>
<dbReference type="InterPro" id="IPR025430">
    <property type="entry name" value="DUF4167"/>
</dbReference>
<feature type="compositionally biased region" description="Low complexity" evidence="1">
    <location>
        <begin position="23"/>
        <end position="35"/>
    </location>
</feature>
<evidence type="ECO:0000313" key="4">
    <source>
        <dbReference type="Proteomes" id="UP000476030"/>
    </source>
</evidence>
<evidence type="ECO:0000313" key="3">
    <source>
        <dbReference type="EMBL" id="MZR29007.1"/>
    </source>
</evidence>
<proteinExistence type="predicted"/>
<evidence type="ECO:0000256" key="1">
    <source>
        <dbReference type="SAM" id="MobiDB-lite"/>
    </source>
</evidence>
<comment type="caution">
    <text evidence="3">The sequence shown here is derived from an EMBL/GenBank/DDBJ whole genome shotgun (WGS) entry which is preliminary data.</text>
</comment>